<keyword evidence="1" id="KW-1133">Transmembrane helix</keyword>
<dbReference type="AlphaFoldDB" id="A0A371BYL1"/>
<dbReference type="EMBL" id="KZ859104">
    <property type="protein sequence ID" value="RDW23188.1"/>
    <property type="molecule type" value="Genomic_DNA"/>
</dbReference>
<gene>
    <name evidence="2" type="ORF">B0I71DRAFT_15456</name>
</gene>
<reference evidence="2 3" key="1">
    <citation type="submission" date="2018-07" db="EMBL/GenBank/DDBJ databases">
        <title>Draft Genome Assemblies for Five Robust Yarrowia lipolytica Strains Exhibiting High Lipid Production and Pentose Sugar Utilization and Sugar Alcohol Secretion from Undetoxified Lignocellulosic Biomass Hydrolysates.</title>
        <authorList>
            <consortium name="DOE Joint Genome Institute"/>
            <person name="Walker C."/>
            <person name="Ryu S."/>
            <person name="Na H."/>
            <person name="Zane M."/>
            <person name="LaButti K."/>
            <person name="Lipzen A."/>
            <person name="Haridas S."/>
            <person name="Barry K."/>
            <person name="Grigoriev I.V."/>
            <person name="Quarterman J."/>
            <person name="Slininger P."/>
            <person name="Dien B."/>
            <person name="Trinh C.T."/>
        </authorList>
    </citation>
    <scope>NUCLEOTIDE SEQUENCE [LARGE SCALE GENOMIC DNA]</scope>
    <source>
        <strain evidence="2 3">YB392</strain>
    </source>
</reference>
<evidence type="ECO:0000256" key="1">
    <source>
        <dbReference type="SAM" id="Phobius"/>
    </source>
</evidence>
<feature type="transmembrane region" description="Helical" evidence="1">
    <location>
        <begin position="12"/>
        <end position="35"/>
    </location>
</feature>
<evidence type="ECO:0000313" key="2">
    <source>
        <dbReference type="EMBL" id="RDW23188.1"/>
    </source>
</evidence>
<feature type="transmembrane region" description="Helical" evidence="1">
    <location>
        <begin position="129"/>
        <end position="150"/>
    </location>
</feature>
<organism evidence="2 3">
    <name type="scientific">Yarrowia lipolytica</name>
    <name type="common">Candida lipolytica</name>
    <dbReference type="NCBI Taxonomy" id="4952"/>
    <lineage>
        <taxon>Eukaryota</taxon>
        <taxon>Fungi</taxon>
        <taxon>Dikarya</taxon>
        <taxon>Ascomycota</taxon>
        <taxon>Saccharomycotina</taxon>
        <taxon>Dipodascomycetes</taxon>
        <taxon>Dipodascales</taxon>
        <taxon>Dipodascales incertae sedis</taxon>
        <taxon>Yarrowia</taxon>
    </lineage>
</organism>
<accession>A0A371BYL1</accession>
<keyword evidence="1" id="KW-0472">Membrane</keyword>
<feature type="transmembrane region" description="Helical" evidence="1">
    <location>
        <begin position="41"/>
        <end position="59"/>
    </location>
</feature>
<sequence length="225" mass="25833">MYPLTAVYTRFFLQTDCVYCSVLVQVLSGFAFFALTHVDKWPVFHTLYLVVMVAMPSSFRVSSVSDPFIIYVEKLCTKNSRLGKKYLTNSVDIAHQLLAKKEEREQVTPDPPTWRQCVSPIREILSSHCLYCPVGPLNNLLFVLGAWWLLLLKPTVPDTVFFFSYCMCLLVHFLLFPRHRSPQAVNIAERAAVALGLYSESCDPRRGYWYARPGERARKRCLSGH</sequence>
<keyword evidence="1" id="KW-0812">Transmembrane</keyword>
<evidence type="ECO:0000313" key="3">
    <source>
        <dbReference type="Proteomes" id="UP000256601"/>
    </source>
</evidence>
<name>A0A371BYL1_YARLL</name>
<protein>
    <submittedName>
        <fullName evidence="2">Uncharacterized protein</fullName>
    </submittedName>
</protein>
<dbReference type="Proteomes" id="UP000256601">
    <property type="component" value="Unassembled WGS sequence"/>
</dbReference>
<proteinExistence type="predicted"/>
<feature type="transmembrane region" description="Helical" evidence="1">
    <location>
        <begin position="156"/>
        <end position="176"/>
    </location>
</feature>